<dbReference type="AlphaFoldDB" id="X6NRP3"/>
<dbReference type="Gene3D" id="3.40.50.10420">
    <property type="entry name" value="NagB/RpiA/CoA transferase-like"/>
    <property type="match status" value="1"/>
</dbReference>
<dbReference type="PANTHER" id="PTHR13017:SF0">
    <property type="entry name" value="METHENYLTETRAHYDROFOLATE SYNTHASE DOMAIN-CONTAINING PROTEIN"/>
    <property type="match status" value="1"/>
</dbReference>
<evidence type="ECO:0008006" key="3">
    <source>
        <dbReference type="Google" id="ProtNLM"/>
    </source>
</evidence>
<dbReference type="OMA" id="KTVYMAV"/>
<organism evidence="1 2">
    <name type="scientific">Reticulomyxa filosa</name>
    <dbReference type="NCBI Taxonomy" id="46433"/>
    <lineage>
        <taxon>Eukaryota</taxon>
        <taxon>Sar</taxon>
        <taxon>Rhizaria</taxon>
        <taxon>Retaria</taxon>
        <taxon>Foraminifera</taxon>
        <taxon>Monothalamids</taxon>
        <taxon>Reticulomyxidae</taxon>
        <taxon>Reticulomyxa</taxon>
    </lineage>
</organism>
<dbReference type="Pfam" id="PF01812">
    <property type="entry name" value="5-FTHF_cyc-lig"/>
    <property type="match status" value="1"/>
</dbReference>
<accession>X6NRP3</accession>
<sequence>MKGKHTKLFAAMFIQRKCHTSHVKTFSKKALGNISLEKKSVTTHSLDNEEKYFTKEHYRQKVWSHMEHNNIAAFPRPVFHRIPNFVGSKKAAQNLLKISEFVEAKIVKCGPDKAQQYVRVLCLQQNKKLLVPCPQMRHGLFYMIEIPQSRVKEYMSKYGSLDGLYEYASTQKGMNEFGKELSIKDMQTQIKKIDVCIVGSVAVDKNNGNRIGKGKGYADMELAILSEYCQCIDPKSTCVITTVHDCQVFDCLNIQPIDKQQQQQGLRLDYIVTPTKVIRINKDKNDKHIYSIDWNRVTSQQLQSIPILAQLHTLQTKQSVKTNNLDAMSKTQIYTNSNIDNKTNVDTQRWVPKNSILKKQVDRW</sequence>
<dbReference type="InterPro" id="IPR002698">
    <property type="entry name" value="FTHF_cligase"/>
</dbReference>
<dbReference type="OrthoDB" id="433414at2759"/>
<evidence type="ECO:0000313" key="1">
    <source>
        <dbReference type="EMBL" id="ETO28950.1"/>
    </source>
</evidence>
<dbReference type="EMBL" id="ASPP01006358">
    <property type="protein sequence ID" value="ETO28950.1"/>
    <property type="molecule type" value="Genomic_DNA"/>
</dbReference>
<evidence type="ECO:0000313" key="2">
    <source>
        <dbReference type="Proteomes" id="UP000023152"/>
    </source>
</evidence>
<protein>
    <recommendedName>
        <fullName evidence="3">5-formyltetrahydrofolate cyclo-ligase</fullName>
    </recommendedName>
</protein>
<name>X6NRP3_RETFI</name>
<dbReference type="PANTHER" id="PTHR13017">
    <property type="entry name" value="5-FORMYLTETRAHYDROFOLATE CYCLO-LIGASE-RELATED"/>
    <property type="match status" value="1"/>
</dbReference>
<dbReference type="GO" id="GO:0005737">
    <property type="term" value="C:cytoplasm"/>
    <property type="evidence" value="ECO:0007669"/>
    <property type="project" value="TreeGrafter"/>
</dbReference>
<dbReference type="InterPro" id="IPR037171">
    <property type="entry name" value="NagB/RpiA_transferase-like"/>
</dbReference>
<comment type="caution">
    <text evidence="1">The sequence shown here is derived from an EMBL/GenBank/DDBJ whole genome shotgun (WGS) entry which is preliminary data.</text>
</comment>
<dbReference type="SUPFAM" id="SSF100950">
    <property type="entry name" value="NagB/RpiA/CoA transferase-like"/>
    <property type="match status" value="1"/>
</dbReference>
<dbReference type="InterPro" id="IPR024185">
    <property type="entry name" value="FTHF_cligase-like_sf"/>
</dbReference>
<gene>
    <name evidence="1" type="ORF">RFI_08176</name>
</gene>
<reference evidence="1 2" key="1">
    <citation type="journal article" date="2013" name="Curr. Biol.">
        <title>The Genome of the Foraminiferan Reticulomyxa filosa.</title>
        <authorList>
            <person name="Glockner G."/>
            <person name="Hulsmann N."/>
            <person name="Schleicher M."/>
            <person name="Noegel A.A."/>
            <person name="Eichinger L."/>
            <person name="Gallinger C."/>
            <person name="Pawlowski J."/>
            <person name="Sierra R."/>
            <person name="Euteneuer U."/>
            <person name="Pillet L."/>
            <person name="Moustafa A."/>
            <person name="Platzer M."/>
            <person name="Groth M."/>
            <person name="Szafranski K."/>
            <person name="Schliwa M."/>
        </authorList>
    </citation>
    <scope>NUCLEOTIDE SEQUENCE [LARGE SCALE GENOMIC DNA]</scope>
</reference>
<keyword evidence="2" id="KW-1185">Reference proteome</keyword>
<dbReference type="Proteomes" id="UP000023152">
    <property type="component" value="Unassembled WGS sequence"/>
</dbReference>
<proteinExistence type="predicted"/>